<reference evidence="2" key="2">
    <citation type="submission" date="2023-05" db="EMBL/GenBank/DDBJ databases">
        <authorList>
            <consortium name="Lawrence Berkeley National Laboratory"/>
            <person name="Steindorff A."/>
            <person name="Hensen N."/>
            <person name="Bonometti L."/>
            <person name="Westerberg I."/>
            <person name="Brannstrom I.O."/>
            <person name="Guillou S."/>
            <person name="Cros-Aarteil S."/>
            <person name="Calhoun S."/>
            <person name="Haridas S."/>
            <person name="Kuo A."/>
            <person name="Mondo S."/>
            <person name="Pangilinan J."/>
            <person name="Riley R."/>
            <person name="Labutti K."/>
            <person name="Andreopoulos B."/>
            <person name="Lipzen A."/>
            <person name="Chen C."/>
            <person name="Yanf M."/>
            <person name="Daum C."/>
            <person name="Ng V."/>
            <person name="Clum A."/>
            <person name="Ohm R."/>
            <person name="Martin F."/>
            <person name="Silar P."/>
            <person name="Natvig D."/>
            <person name="Lalanne C."/>
            <person name="Gautier V."/>
            <person name="Ament-Velasquez S.L."/>
            <person name="Kruys A."/>
            <person name="Hutchinson M.I."/>
            <person name="Powell A.J."/>
            <person name="Barry K."/>
            <person name="Miller A.N."/>
            <person name="Grigoriev I.V."/>
            <person name="Debuchy R."/>
            <person name="Gladieux P."/>
            <person name="Thoren M.H."/>
            <person name="Johannesson H."/>
        </authorList>
    </citation>
    <scope>NUCLEOTIDE SEQUENCE</scope>
    <source>
        <strain evidence="2">CBS 538.74</strain>
    </source>
</reference>
<sequence length="57" mass="6188">MNTQKPENTVQQPEPVQLHALHTSQPPASQPMNPQKPHPESDAELGLRGGHRGGMCP</sequence>
<feature type="region of interest" description="Disordered" evidence="1">
    <location>
        <begin position="1"/>
        <end position="57"/>
    </location>
</feature>
<accession>A0AAN6VEY8</accession>
<proteinExistence type="predicted"/>
<reference evidence="2" key="1">
    <citation type="journal article" date="2023" name="Mol. Phylogenet. Evol.">
        <title>Genome-scale phylogeny and comparative genomics of the fungal order Sordariales.</title>
        <authorList>
            <person name="Hensen N."/>
            <person name="Bonometti L."/>
            <person name="Westerberg I."/>
            <person name="Brannstrom I.O."/>
            <person name="Guillou S."/>
            <person name="Cros-Aarteil S."/>
            <person name="Calhoun S."/>
            <person name="Haridas S."/>
            <person name="Kuo A."/>
            <person name="Mondo S."/>
            <person name="Pangilinan J."/>
            <person name="Riley R."/>
            <person name="LaButti K."/>
            <person name="Andreopoulos B."/>
            <person name="Lipzen A."/>
            <person name="Chen C."/>
            <person name="Yan M."/>
            <person name="Daum C."/>
            <person name="Ng V."/>
            <person name="Clum A."/>
            <person name="Steindorff A."/>
            <person name="Ohm R.A."/>
            <person name="Martin F."/>
            <person name="Silar P."/>
            <person name="Natvig D.O."/>
            <person name="Lalanne C."/>
            <person name="Gautier V."/>
            <person name="Ament-Velasquez S.L."/>
            <person name="Kruys A."/>
            <person name="Hutchinson M.I."/>
            <person name="Powell A.J."/>
            <person name="Barry K."/>
            <person name="Miller A.N."/>
            <person name="Grigoriev I.V."/>
            <person name="Debuchy R."/>
            <person name="Gladieux P."/>
            <person name="Hiltunen Thoren M."/>
            <person name="Johannesson H."/>
        </authorList>
    </citation>
    <scope>NUCLEOTIDE SEQUENCE</scope>
    <source>
        <strain evidence="2">CBS 538.74</strain>
    </source>
</reference>
<evidence type="ECO:0000313" key="3">
    <source>
        <dbReference type="Proteomes" id="UP001302745"/>
    </source>
</evidence>
<name>A0AAN6VEY8_9PEZI</name>
<organism evidence="2 3">
    <name type="scientific">Chaetomidium leptoderma</name>
    <dbReference type="NCBI Taxonomy" id="669021"/>
    <lineage>
        <taxon>Eukaryota</taxon>
        <taxon>Fungi</taxon>
        <taxon>Dikarya</taxon>
        <taxon>Ascomycota</taxon>
        <taxon>Pezizomycotina</taxon>
        <taxon>Sordariomycetes</taxon>
        <taxon>Sordariomycetidae</taxon>
        <taxon>Sordariales</taxon>
        <taxon>Chaetomiaceae</taxon>
        <taxon>Chaetomidium</taxon>
    </lineage>
</organism>
<gene>
    <name evidence="2" type="ORF">C8A00DRAFT_37531</name>
</gene>
<evidence type="ECO:0000256" key="1">
    <source>
        <dbReference type="SAM" id="MobiDB-lite"/>
    </source>
</evidence>
<protein>
    <submittedName>
        <fullName evidence="2">Uncharacterized protein</fullName>
    </submittedName>
</protein>
<feature type="non-terminal residue" evidence="2">
    <location>
        <position position="57"/>
    </location>
</feature>
<feature type="compositionally biased region" description="Polar residues" evidence="1">
    <location>
        <begin position="22"/>
        <end position="33"/>
    </location>
</feature>
<keyword evidence="3" id="KW-1185">Reference proteome</keyword>
<evidence type="ECO:0000313" key="2">
    <source>
        <dbReference type="EMBL" id="KAK4149854.1"/>
    </source>
</evidence>
<feature type="compositionally biased region" description="Polar residues" evidence="1">
    <location>
        <begin position="1"/>
        <end position="14"/>
    </location>
</feature>
<dbReference type="AlphaFoldDB" id="A0AAN6VEY8"/>
<dbReference type="EMBL" id="MU857117">
    <property type="protein sequence ID" value="KAK4149854.1"/>
    <property type="molecule type" value="Genomic_DNA"/>
</dbReference>
<dbReference type="Proteomes" id="UP001302745">
    <property type="component" value="Unassembled WGS sequence"/>
</dbReference>
<comment type="caution">
    <text evidence="2">The sequence shown here is derived from an EMBL/GenBank/DDBJ whole genome shotgun (WGS) entry which is preliminary data.</text>
</comment>